<evidence type="ECO:0000313" key="5">
    <source>
        <dbReference type="Proteomes" id="UP000199312"/>
    </source>
</evidence>
<dbReference type="RefSeq" id="WP_090223486.1">
    <property type="nucleotide sequence ID" value="NZ_FOZP01000002.1"/>
</dbReference>
<dbReference type="Proteomes" id="UP000199312">
    <property type="component" value="Unassembled WGS sequence"/>
</dbReference>
<evidence type="ECO:0000256" key="1">
    <source>
        <dbReference type="ARBA" id="ARBA00008107"/>
    </source>
</evidence>
<proteinExistence type="inferred from homology"/>
<sequence>MINIEEQRVTLSKIGEEMLNLCQNQVEQSFEAFITFDTDIAEEVILKENRINALDLKIERDLDNFIALNNPVATDLRFALALLKINYNLERIGDQAFDIANHTIDLNQKLAPELVEKLQFKVMFETLESMFKDIVTAYTDENLKAARKVFKKDKVINQINANTFIVVEEEVTKNPALVKQYLMALVVMKKYEKIGDLLKNISESIIYYIDAKILKHKKKK</sequence>
<gene>
    <name evidence="4" type="ORF">SAMN04488006_1082</name>
</gene>
<keyword evidence="2" id="KW-0963">Cytoplasm</keyword>
<dbReference type="Pfam" id="PF01895">
    <property type="entry name" value="PhoU"/>
    <property type="match status" value="2"/>
</dbReference>
<dbReference type="InterPro" id="IPR028366">
    <property type="entry name" value="PhoU"/>
</dbReference>
<evidence type="ECO:0000259" key="3">
    <source>
        <dbReference type="Pfam" id="PF01895"/>
    </source>
</evidence>
<dbReference type="PANTHER" id="PTHR42930">
    <property type="entry name" value="PHOSPHATE-SPECIFIC TRANSPORT SYSTEM ACCESSORY PROTEIN PHOU"/>
    <property type="match status" value="1"/>
</dbReference>
<dbReference type="GO" id="GO:0030643">
    <property type="term" value="P:intracellular phosphate ion homeostasis"/>
    <property type="evidence" value="ECO:0007669"/>
    <property type="project" value="InterPro"/>
</dbReference>
<reference evidence="5" key="1">
    <citation type="submission" date="2016-10" db="EMBL/GenBank/DDBJ databases">
        <authorList>
            <person name="Varghese N."/>
            <person name="Submissions S."/>
        </authorList>
    </citation>
    <scope>NUCLEOTIDE SEQUENCE [LARGE SCALE GENOMIC DNA]</scope>
    <source>
        <strain evidence="5">DSM 24450</strain>
    </source>
</reference>
<dbReference type="GO" id="GO:0045936">
    <property type="term" value="P:negative regulation of phosphate metabolic process"/>
    <property type="evidence" value="ECO:0007669"/>
    <property type="project" value="InterPro"/>
</dbReference>
<feature type="domain" description="PhoU" evidence="3">
    <location>
        <begin position="122"/>
        <end position="205"/>
    </location>
</feature>
<dbReference type="OrthoDB" id="9814256at2"/>
<dbReference type="GO" id="GO:0006817">
    <property type="term" value="P:phosphate ion transport"/>
    <property type="evidence" value="ECO:0007669"/>
    <property type="project" value="UniProtKB-KW"/>
</dbReference>
<name>A0A1I6PIZ0_9FLAO</name>
<evidence type="ECO:0000313" key="4">
    <source>
        <dbReference type="EMBL" id="SFS40136.1"/>
    </source>
</evidence>
<comment type="similarity">
    <text evidence="1 2">Belongs to the PhoU family.</text>
</comment>
<dbReference type="AlphaFoldDB" id="A0A1I6PIZ0"/>
<dbReference type="GO" id="GO:0005737">
    <property type="term" value="C:cytoplasm"/>
    <property type="evidence" value="ECO:0007669"/>
    <property type="project" value="UniProtKB-SubCell"/>
</dbReference>
<accession>A0A1I6PIZ0</accession>
<dbReference type="InterPro" id="IPR038078">
    <property type="entry name" value="PhoU-like_sf"/>
</dbReference>
<evidence type="ECO:0000256" key="2">
    <source>
        <dbReference type="PIRNR" id="PIRNR003107"/>
    </source>
</evidence>
<comment type="subcellular location">
    <subcellularLocation>
        <location evidence="2">Cytoplasm</location>
    </subcellularLocation>
</comment>
<feature type="domain" description="PhoU" evidence="3">
    <location>
        <begin position="17"/>
        <end position="101"/>
    </location>
</feature>
<comment type="subunit">
    <text evidence="2">Homodimer.</text>
</comment>
<dbReference type="STRING" id="593133.SAMN04488006_1082"/>
<keyword evidence="2" id="KW-0813">Transport</keyword>
<dbReference type="InterPro" id="IPR026022">
    <property type="entry name" value="PhoU_dom"/>
</dbReference>
<dbReference type="PIRSF" id="PIRSF003107">
    <property type="entry name" value="PhoU"/>
    <property type="match status" value="1"/>
</dbReference>
<organism evidence="4 5">
    <name type="scientific">Lutibacter maritimus</name>
    <dbReference type="NCBI Taxonomy" id="593133"/>
    <lineage>
        <taxon>Bacteria</taxon>
        <taxon>Pseudomonadati</taxon>
        <taxon>Bacteroidota</taxon>
        <taxon>Flavobacteriia</taxon>
        <taxon>Flavobacteriales</taxon>
        <taxon>Flavobacteriaceae</taxon>
        <taxon>Lutibacter</taxon>
    </lineage>
</organism>
<dbReference type="PANTHER" id="PTHR42930:SF3">
    <property type="entry name" value="PHOSPHATE-SPECIFIC TRANSPORT SYSTEM ACCESSORY PROTEIN PHOU"/>
    <property type="match status" value="1"/>
</dbReference>
<keyword evidence="2" id="KW-0592">Phosphate transport</keyword>
<comment type="function">
    <text evidence="2">Plays a role in the regulation of phosphate uptake.</text>
</comment>
<dbReference type="NCBIfam" id="TIGR02135">
    <property type="entry name" value="phoU_full"/>
    <property type="match status" value="1"/>
</dbReference>
<protein>
    <recommendedName>
        <fullName evidence="2">Phosphate-specific transport system accessory protein PhoU</fullName>
    </recommendedName>
</protein>
<keyword evidence="5" id="KW-1185">Reference proteome</keyword>
<dbReference type="Gene3D" id="1.20.58.220">
    <property type="entry name" value="Phosphate transport system protein phou homolog 2, domain 2"/>
    <property type="match status" value="1"/>
</dbReference>
<dbReference type="SUPFAM" id="SSF109755">
    <property type="entry name" value="PhoU-like"/>
    <property type="match status" value="1"/>
</dbReference>
<dbReference type="EMBL" id="FOZP01000002">
    <property type="protein sequence ID" value="SFS40136.1"/>
    <property type="molecule type" value="Genomic_DNA"/>
</dbReference>